<dbReference type="Gene3D" id="2.160.20.80">
    <property type="entry name" value="E3 ubiquitin-protein ligase SopA"/>
    <property type="match status" value="3"/>
</dbReference>
<keyword evidence="3" id="KW-1185">Reference proteome</keyword>
<sequence length="487" mass="51214">MAVAYKDAVCLPGIDVPVPQTNPLTLALDGGDPTPHRDRVSPGRLVSYGFGSLIAIAATVWLFAELSTPNGSWITADLGGLGRTVGLLAAAAVGVPAAVLAYHRQRALDTANRTAAGQHEHKVQADYREHRTGVERHLRERYTICGEQLGHDSSAIRLAGVYALASLADDWHDFGRKSERQVCIDLLCAYLRTRSRHPVGAPVEPEDPDTWHTGEEAQVRSAIIGHIRSRNQRADGEWLGCHFELSAADLITANLSDADLTDARLIRANLTRARLTDANLTGANLVGANLTGADLTGADLIGADLTDANLTDANLTGDVNFTDANLTDADLTRARLSGVNLFGVNLTGANLISARLTEADLIEADLTSADLTGANLTGANLTGGADLFGANLTGANLAYADLTGADLTGAILTGAILTSAILTGTNLTHADLTGADLTYADLTDAHLSDAHLADATLKACRYSDTTFWPSGFTPPQPQMVPKLHGGE</sequence>
<protein>
    <submittedName>
        <fullName evidence="2">Pentapeptide repeat-containing protein</fullName>
    </submittedName>
</protein>
<feature type="transmembrane region" description="Helical" evidence="1">
    <location>
        <begin position="84"/>
        <end position="103"/>
    </location>
</feature>
<name>A0ABW9FBI1_9NOCA</name>
<dbReference type="InterPro" id="IPR001646">
    <property type="entry name" value="5peptide_repeat"/>
</dbReference>
<comment type="caution">
    <text evidence="2">The sequence shown here is derived from an EMBL/GenBank/DDBJ whole genome shotgun (WGS) entry which is preliminary data.</text>
</comment>
<keyword evidence="1" id="KW-0812">Transmembrane</keyword>
<keyword evidence="1" id="KW-1133">Transmembrane helix</keyword>
<accession>A0ABW9FBI1</accession>
<dbReference type="SUPFAM" id="SSF141571">
    <property type="entry name" value="Pentapeptide repeat-like"/>
    <property type="match status" value="2"/>
</dbReference>
<organism evidence="2 3">
    <name type="scientific">Rhodococcus parequi</name>
    <dbReference type="NCBI Taxonomy" id="3137122"/>
    <lineage>
        <taxon>Bacteria</taxon>
        <taxon>Bacillati</taxon>
        <taxon>Actinomycetota</taxon>
        <taxon>Actinomycetes</taxon>
        <taxon>Mycobacteriales</taxon>
        <taxon>Nocardiaceae</taxon>
        <taxon>Rhodococcus</taxon>
    </lineage>
</organism>
<proteinExistence type="predicted"/>
<dbReference type="InterPro" id="IPR051082">
    <property type="entry name" value="Pentapeptide-BTB/POZ_domain"/>
</dbReference>
<dbReference type="Pfam" id="PF00805">
    <property type="entry name" value="Pentapeptide"/>
    <property type="match status" value="4"/>
</dbReference>
<reference evidence="2 3" key="1">
    <citation type="submission" date="2023-11" db="EMBL/GenBank/DDBJ databases">
        <authorList>
            <person name="Val-Calvo J."/>
            <person name="Scortti M."/>
            <person name="Vazquez-Boland J."/>
        </authorList>
    </citation>
    <scope>NUCLEOTIDE SEQUENCE [LARGE SCALE GENOMIC DNA]</scope>
    <source>
        <strain evidence="2 3">PAM 2766</strain>
    </source>
</reference>
<dbReference type="RefSeq" id="WP_420162697.1">
    <property type="nucleotide sequence ID" value="NZ_JBDLNV010000001.1"/>
</dbReference>
<evidence type="ECO:0000256" key="1">
    <source>
        <dbReference type="SAM" id="Phobius"/>
    </source>
</evidence>
<dbReference type="EMBL" id="JBDLNV010000001">
    <property type="protein sequence ID" value="MFM1722111.1"/>
    <property type="molecule type" value="Genomic_DNA"/>
</dbReference>
<dbReference type="Proteomes" id="UP001629745">
    <property type="component" value="Unassembled WGS sequence"/>
</dbReference>
<keyword evidence="1" id="KW-0472">Membrane</keyword>
<dbReference type="PANTHER" id="PTHR14136">
    <property type="entry name" value="BTB_POZ DOMAIN-CONTAINING PROTEIN KCTD9"/>
    <property type="match status" value="1"/>
</dbReference>
<feature type="transmembrane region" description="Helical" evidence="1">
    <location>
        <begin position="45"/>
        <end position="64"/>
    </location>
</feature>
<evidence type="ECO:0000313" key="2">
    <source>
        <dbReference type="EMBL" id="MFM1722111.1"/>
    </source>
</evidence>
<dbReference type="PANTHER" id="PTHR14136:SF17">
    <property type="entry name" value="BTB_POZ DOMAIN-CONTAINING PROTEIN KCTD9"/>
    <property type="match status" value="1"/>
</dbReference>
<gene>
    <name evidence="2" type="ORF">ABEU20_000656</name>
</gene>
<evidence type="ECO:0000313" key="3">
    <source>
        <dbReference type="Proteomes" id="UP001629745"/>
    </source>
</evidence>